<evidence type="ECO:0000256" key="3">
    <source>
        <dbReference type="ARBA" id="ARBA00022475"/>
    </source>
</evidence>
<evidence type="ECO:0000256" key="1">
    <source>
        <dbReference type="ARBA" id="ARBA00004429"/>
    </source>
</evidence>
<evidence type="ECO:0000256" key="7">
    <source>
        <dbReference type="SAM" id="Phobius"/>
    </source>
</evidence>
<dbReference type="GO" id="GO:0005886">
    <property type="term" value="C:plasma membrane"/>
    <property type="evidence" value="ECO:0007669"/>
    <property type="project" value="UniProtKB-SubCell"/>
</dbReference>
<dbReference type="AlphaFoldDB" id="A0AAU7JI35"/>
<evidence type="ECO:0000313" key="8">
    <source>
        <dbReference type="EMBL" id="XBO39734.1"/>
    </source>
</evidence>
<reference evidence="8" key="1">
    <citation type="submission" date="2024-05" db="EMBL/GenBank/DDBJ databases">
        <authorList>
            <person name="Kim S."/>
            <person name="Heo J."/>
            <person name="Choi H."/>
            <person name="Choi Y."/>
            <person name="Kwon S.-W."/>
            <person name="Kim Y."/>
        </authorList>
    </citation>
    <scope>NUCLEOTIDE SEQUENCE</scope>
    <source>
        <strain evidence="8">KACC 23698</strain>
    </source>
</reference>
<evidence type="ECO:0000256" key="2">
    <source>
        <dbReference type="ARBA" id="ARBA00022448"/>
    </source>
</evidence>
<feature type="transmembrane region" description="Helical" evidence="7">
    <location>
        <begin position="106"/>
        <end position="128"/>
    </location>
</feature>
<evidence type="ECO:0000256" key="4">
    <source>
        <dbReference type="ARBA" id="ARBA00022692"/>
    </source>
</evidence>
<dbReference type="Pfam" id="PF01554">
    <property type="entry name" value="MatE"/>
    <property type="match status" value="2"/>
</dbReference>
<keyword evidence="4 7" id="KW-0812">Transmembrane</keyword>
<dbReference type="InterPro" id="IPR048279">
    <property type="entry name" value="MdtK-like"/>
</dbReference>
<proteinExistence type="predicted"/>
<dbReference type="NCBIfam" id="TIGR00797">
    <property type="entry name" value="matE"/>
    <property type="match status" value="1"/>
</dbReference>
<evidence type="ECO:0000256" key="5">
    <source>
        <dbReference type="ARBA" id="ARBA00022989"/>
    </source>
</evidence>
<keyword evidence="5 7" id="KW-1133">Transmembrane helix</keyword>
<feature type="transmembrane region" description="Helical" evidence="7">
    <location>
        <begin position="24"/>
        <end position="49"/>
    </location>
</feature>
<feature type="transmembrane region" description="Helical" evidence="7">
    <location>
        <begin position="422"/>
        <end position="441"/>
    </location>
</feature>
<protein>
    <submittedName>
        <fullName evidence="8">MATE family efflux transporter</fullName>
    </submittedName>
</protein>
<dbReference type="PANTHER" id="PTHR43549">
    <property type="entry name" value="MULTIDRUG RESISTANCE PROTEIN YPNP-RELATED"/>
    <property type="match status" value="1"/>
</dbReference>
<organism evidence="8">
    <name type="scientific">Alsobacter sp. KACC 23698</name>
    <dbReference type="NCBI Taxonomy" id="3149229"/>
    <lineage>
        <taxon>Bacteria</taxon>
        <taxon>Pseudomonadati</taxon>
        <taxon>Pseudomonadota</taxon>
        <taxon>Alphaproteobacteria</taxon>
        <taxon>Hyphomicrobiales</taxon>
        <taxon>Alsobacteraceae</taxon>
        <taxon>Alsobacter</taxon>
    </lineage>
</organism>
<keyword evidence="3" id="KW-1003">Cell membrane</keyword>
<dbReference type="GO" id="GO:0015297">
    <property type="term" value="F:antiporter activity"/>
    <property type="evidence" value="ECO:0007669"/>
    <property type="project" value="InterPro"/>
</dbReference>
<dbReference type="PIRSF" id="PIRSF006603">
    <property type="entry name" value="DinF"/>
    <property type="match status" value="1"/>
</dbReference>
<dbReference type="RefSeq" id="WP_406856581.1">
    <property type="nucleotide sequence ID" value="NZ_CP157484.1"/>
</dbReference>
<accession>A0AAU7JI35</accession>
<feature type="transmembrane region" description="Helical" evidence="7">
    <location>
        <begin position="61"/>
        <end position="86"/>
    </location>
</feature>
<sequence>MSAAAAAAGRDDAVFTRGSTLRHVVVMSSTGAVGLLAIFAVDLLSLLYISWLKDVNITAGVGFATTVGFFAMSVNIGLVIAVSAVVSRALGARDRAHARRLAASALAHSAVVSALVAVLMMASMHLLLQELGAAGQARDVAVRFLTISMPSNVLMGLGMAFSGVLRAAGDARRGMFVTLSGGLVTAIVDPLLIFGAGLGADGAAWAVVLSRVTFCIVGYRAAVRVHDLVAPFDLRAVLEDVWPVARIAAPAIATNLATPVANGFMTSVIAPFGESAVAANAIMMRLAPVAFAAVFALTGAVGPIFGQNLGARLYDRVRRTLTDGLVFTLTSVLVAWAALFWARDGIIFVFAAKGETAELVRFFCTVLAGSWMFHGALYVANSAFNNLGFPLLATAFNWGKATLGTIPFAMAGARLGGPEGALLGQAAGAVLFGLGGVWAAYAQVGRLARKAERAPADAVATA</sequence>
<dbReference type="InterPro" id="IPR052031">
    <property type="entry name" value="Membrane_Transporter-Flippase"/>
</dbReference>
<dbReference type="PANTHER" id="PTHR43549:SF2">
    <property type="entry name" value="MULTIDRUG RESISTANCE PROTEIN NORM-RELATED"/>
    <property type="match status" value="1"/>
</dbReference>
<keyword evidence="6 7" id="KW-0472">Membrane</keyword>
<dbReference type="EMBL" id="CP157484">
    <property type="protein sequence ID" value="XBO39734.1"/>
    <property type="molecule type" value="Genomic_DNA"/>
</dbReference>
<name>A0AAU7JI35_9HYPH</name>
<feature type="transmembrane region" description="Helical" evidence="7">
    <location>
        <begin position="359"/>
        <end position="380"/>
    </location>
</feature>
<dbReference type="InterPro" id="IPR002528">
    <property type="entry name" value="MATE_fam"/>
</dbReference>
<feature type="transmembrane region" description="Helical" evidence="7">
    <location>
        <begin position="176"/>
        <end position="197"/>
    </location>
</feature>
<feature type="transmembrane region" description="Helical" evidence="7">
    <location>
        <begin position="325"/>
        <end position="352"/>
    </location>
</feature>
<feature type="transmembrane region" description="Helical" evidence="7">
    <location>
        <begin position="203"/>
        <end position="222"/>
    </location>
</feature>
<feature type="transmembrane region" description="Helical" evidence="7">
    <location>
        <begin position="286"/>
        <end position="305"/>
    </location>
</feature>
<dbReference type="GO" id="GO:0042910">
    <property type="term" value="F:xenobiotic transmembrane transporter activity"/>
    <property type="evidence" value="ECO:0007669"/>
    <property type="project" value="InterPro"/>
</dbReference>
<feature type="transmembrane region" description="Helical" evidence="7">
    <location>
        <begin position="140"/>
        <end position="164"/>
    </location>
</feature>
<comment type="subcellular location">
    <subcellularLocation>
        <location evidence="1">Cell inner membrane</location>
        <topology evidence="1">Multi-pass membrane protein</topology>
    </subcellularLocation>
</comment>
<evidence type="ECO:0000256" key="6">
    <source>
        <dbReference type="ARBA" id="ARBA00023136"/>
    </source>
</evidence>
<gene>
    <name evidence="8" type="ORF">ABEG18_02820</name>
</gene>
<keyword evidence="2" id="KW-0813">Transport</keyword>